<dbReference type="Proteomes" id="UP000087171">
    <property type="component" value="Chromosome Ca3"/>
</dbReference>
<feature type="compositionally biased region" description="Basic and acidic residues" evidence="5">
    <location>
        <begin position="552"/>
        <end position="565"/>
    </location>
</feature>
<dbReference type="KEGG" id="cam:101511958"/>
<dbReference type="PANTHER" id="PTHR46196">
    <property type="entry name" value="TRANSCRIPTION FACTOR BHLH155-LIKE ISOFORM X1-RELATED"/>
    <property type="match status" value="1"/>
</dbReference>
<dbReference type="PROSITE" id="PS50888">
    <property type="entry name" value="BHLH"/>
    <property type="match status" value="1"/>
</dbReference>
<keyword evidence="4" id="KW-0539">Nucleus</keyword>
<dbReference type="InterPro" id="IPR043561">
    <property type="entry name" value="LHW-like"/>
</dbReference>
<keyword evidence="3" id="KW-0804">Transcription</keyword>
<dbReference type="InterPro" id="IPR011598">
    <property type="entry name" value="bHLH_dom"/>
</dbReference>
<dbReference type="PaxDb" id="3827-XP_004493767.1"/>
<evidence type="ECO:0000256" key="3">
    <source>
        <dbReference type="ARBA" id="ARBA00023163"/>
    </source>
</evidence>
<comment type="subcellular location">
    <subcellularLocation>
        <location evidence="1">Nucleus</location>
    </subcellularLocation>
</comment>
<feature type="region of interest" description="Disordered" evidence="5">
    <location>
        <begin position="534"/>
        <end position="565"/>
    </location>
</feature>
<dbReference type="Pfam" id="PF23176">
    <property type="entry name" value="bHLH_LHW"/>
    <property type="match status" value="1"/>
</dbReference>
<evidence type="ECO:0000256" key="2">
    <source>
        <dbReference type="ARBA" id="ARBA00023015"/>
    </source>
</evidence>
<accession>A0A1S2XS99</accession>
<keyword evidence="2" id="KW-0805">Transcription regulation</keyword>
<gene>
    <name evidence="8" type="primary">LOC101511958</name>
</gene>
<evidence type="ECO:0000256" key="4">
    <source>
        <dbReference type="ARBA" id="ARBA00023242"/>
    </source>
</evidence>
<organism evidence="7 8">
    <name type="scientific">Cicer arietinum</name>
    <name type="common">Chickpea</name>
    <name type="synonym">Garbanzo</name>
    <dbReference type="NCBI Taxonomy" id="3827"/>
    <lineage>
        <taxon>Eukaryota</taxon>
        <taxon>Viridiplantae</taxon>
        <taxon>Streptophyta</taxon>
        <taxon>Embryophyta</taxon>
        <taxon>Tracheophyta</taxon>
        <taxon>Spermatophyta</taxon>
        <taxon>Magnoliopsida</taxon>
        <taxon>eudicotyledons</taxon>
        <taxon>Gunneridae</taxon>
        <taxon>Pentapetalae</taxon>
        <taxon>rosids</taxon>
        <taxon>fabids</taxon>
        <taxon>Fabales</taxon>
        <taxon>Fabaceae</taxon>
        <taxon>Papilionoideae</taxon>
        <taxon>50 kb inversion clade</taxon>
        <taxon>NPAAA clade</taxon>
        <taxon>Hologalegina</taxon>
        <taxon>IRL clade</taxon>
        <taxon>Cicereae</taxon>
        <taxon>Cicer</taxon>
    </lineage>
</organism>
<dbReference type="GeneID" id="101511958"/>
<reference evidence="7" key="1">
    <citation type="journal article" date="2013" name="Nat. Biotechnol.">
        <title>Draft genome sequence of chickpea (Cicer arietinum) provides a resource for trait improvement.</title>
        <authorList>
            <person name="Varshney R.K."/>
            <person name="Song C."/>
            <person name="Saxena R.K."/>
            <person name="Azam S."/>
            <person name="Yu S."/>
            <person name="Sharpe A.G."/>
            <person name="Cannon S."/>
            <person name="Baek J."/>
            <person name="Rosen B.D."/>
            <person name="Tar'an B."/>
            <person name="Millan T."/>
            <person name="Zhang X."/>
            <person name="Ramsay L.D."/>
            <person name="Iwata A."/>
            <person name="Wang Y."/>
            <person name="Nelson W."/>
            <person name="Farmer A.D."/>
            <person name="Gaur P.M."/>
            <person name="Soderlund C."/>
            <person name="Penmetsa R.V."/>
            <person name="Xu C."/>
            <person name="Bharti A.K."/>
            <person name="He W."/>
            <person name="Winter P."/>
            <person name="Zhao S."/>
            <person name="Hane J.K."/>
            <person name="Carrasquilla-Garcia N."/>
            <person name="Condie J.A."/>
            <person name="Upadhyaya H.D."/>
            <person name="Luo M.C."/>
            <person name="Thudi M."/>
            <person name="Gowda C.L."/>
            <person name="Singh N.P."/>
            <person name="Lichtenzveig J."/>
            <person name="Gali K.K."/>
            <person name="Rubio J."/>
            <person name="Nadarajan N."/>
            <person name="Dolezel J."/>
            <person name="Bansal K.C."/>
            <person name="Xu X."/>
            <person name="Edwards D."/>
            <person name="Zhang G."/>
            <person name="Kahl G."/>
            <person name="Gil J."/>
            <person name="Singh K.B."/>
            <person name="Datta S.K."/>
            <person name="Jackson S.A."/>
            <person name="Wang J."/>
            <person name="Cook D.R."/>
        </authorList>
    </citation>
    <scope>NUCLEOTIDE SEQUENCE [LARGE SCALE GENOMIC DNA]</scope>
    <source>
        <strain evidence="7">cv. CDC Frontier</strain>
    </source>
</reference>
<dbReference type="GO" id="GO:0005634">
    <property type="term" value="C:nucleus"/>
    <property type="evidence" value="ECO:0007669"/>
    <property type="project" value="UniProtKB-SubCell"/>
</dbReference>
<dbReference type="AlphaFoldDB" id="A0A1S2XS99"/>
<protein>
    <submittedName>
        <fullName evidence="8">Transcription factor EMB1444-like isoform X1</fullName>
    </submittedName>
</protein>
<keyword evidence="7" id="KW-1185">Reference proteome</keyword>
<evidence type="ECO:0000313" key="7">
    <source>
        <dbReference type="Proteomes" id="UP000087171"/>
    </source>
</evidence>
<reference evidence="8" key="2">
    <citation type="submission" date="2025-08" db="UniProtKB">
        <authorList>
            <consortium name="RefSeq"/>
        </authorList>
    </citation>
    <scope>IDENTIFICATION</scope>
    <source>
        <tissue evidence="8">Etiolated seedlings</tissue>
    </source>
</reference>
<dbReference type="RefSeq" id="XP_004493767.1">
    <property type="nucleotide sequence ID" value="XM_004493710.3"/>
</dbReference>
<dbReference type="Pfam" id="PF14215">
    <property type="entry name" value="bHLH-MYC_N"/>
    <property type="match status" value="1"/>
</dbReference>
<dbReference type="PANTHER" id="PTHR46196:SF21">
    <property type="entry name" value="BHLH TRANSCRIPTION FACTOR-LIKE PROTEIN"/>
    <property type="match status" value="1"/>
</dbReference>
<dbReference type="OrthoDB" id="778365at2759"/>
<dbReference type="InterPro" id="IPR025610">
    <property type="entry name" value="MYC/MYB_N"/>
</dbReference>
<evidence type="ECO:0000313" key="8">
    <source>
        <dbReference type="RefSeq" id="XP_004493767.1"/>
    </source>
</evidence>
<evidence type="ECO:0000259" key="6">
    <source>
        <dbReference type="PROSITE" id="PS50888"/>
    </source>
</evidence>
<dbReference type="eggNOG" id="ENOG502QSH7">
    <property type="taxonomic scope" value="Eukaryota"/>
</dbReference>
<feature type="domain" description="BHLH" evidence="6">
    <location>
        <begin position="551"/>
        <end position="600"/>
    </location>
</feature>
<dbReference type="STRING" id="3827.A0A1S2XS99"/>
<dbReference type="GO" id="GO:0046983">
    <property type="term" value="F:protein dimerization activity"/>
    <property type="evidence" value="ECO:0007669"/>
    <property type="project" value="InterPro"/>
</dbReference>
<evidence type="ECO:0000256" key="1">
    <source>
        <dbReference type="ARBA" id="ARBA00004123"/>
    </source>
</evidence>
<sequence>MGNNLNQLLRSLCFNTHWNYAIFWKLKHCAPMILTYEDAYYDSLDCFDSSENKYCQKTLEQIEGGKSSPDALGLAVAKMSYHAYSLGEGIVGQVAVSGKHRWICGDNQVTSSGLSIDFADGWQSQFSAGIRTIVVVPVVPLGVVHLGSLIKVNEDIEVVNHIRNIFLTTQNYSIDHIPSQIQSSLKIPLSQSDVLEEKLSSDITPACLQNTARTMRNKTVDVLMPLQCSARNNNTTHSAYWEIGDNIVKHEGPKLCSDMSSILLQSMSCMINVEHQKFGAIKPLSGRECESEQNLASFSNNLAKNNVGVNDLIHQSEKAKVDSACFPSVFLDADVCESDQLHYVDTYQKAMLNIARPLDENSHRHTKNLEFRTEPCDTDASYTLLKFPAGYELHEALGPASLKGSKYFDCLAQVNQDMEIVDMPDEINTTQLTSEFPPEHLLEAMVANICHSNNDVNYSKLSFCRSMQSAMSSGKTPEASIHNVHTINVEGYSNSMDHPSLVREEKYHCLSSSSGISGMISSKGVTSKYHSACSEQLERSSEPSKNSKKRARPGESCRPRPRDRQLIQDRIKELRELVPSGAKCSIDSLLERTIKHMLFLQGITMHADKLTKFSDTKSKLHHMETDIVGSSSCEQGSSWAVEVGGDLKVHSILVENLSKKGHLLIEMLCEECSHFLEIAEAIKSLGLKILKGATKVRDEKIWICFIVEGENNRNVHSLDVLWPLVQILQSKRCASTITD</sequence>
<dbReference type="GO" id="GO:0003700">
    <property type="term" value="F:DNA-binding transcription factor activity"/>
    <property type="evidence" value="ECO:0007669"/>
    <property type="project" value="InterPro"/>
</dbReference>
<proteinExistence type="predicted"/>
<name>A0A1S2XS99_CICAR</name>
<evidence type="ECO:0000256" key="5">
    <source>
        <dbReference type="SAM" id="MobiDB-lite"/>
    </source>
</evidence>